<gene>
    <name evidence="2" type="ORF">apy_12400</name>
</gene>
<evidence type="ECO:0000256" key="1">
    <source>
        <dbReference type="SAM" id="MobiDB-lite"/>
    </source>
</evidence>
<accession>A0A401HAM5</accession>
<dbReference type="RefSeq" id="WP_131160482.1">
    <property type="nucleotide sequence ID" value="NZ_BDMD01000074.1"/>
</dbReference>
<dbReference type="EMBL" id="BDMD01000074">
    <property type="protein sequence ID" value="GBF09515.1"/>
    <property type="molecule type" value="Genomic_DNA"/>
</dbReference>
<sequence length="134" mass="15224">MDEEKRREAREAVKEALPVSEEAGGVEVEVSHEHEDSRSDVEELREVLAAISEFIKNLEEPLSNILKTALSVMDGSKLGEEVAAFYRNLRDSGMPNEMVEELTREYFRMRMESLNIARIIRELAKGELSQAGEK</sequence>
<feature type="region of interest" description="Disordered" evidence="1">
    <location>
        <begin position="1"/>
        <end position="41"/>
    </location>
</feature>
<dbReference type="AlphaFoldDB" id="A0A401HAM5"/>
<feature type="compositionally biased region" description="Basic and acidic residues" evidence="1">
    <location>
        <begin position="1"/>
        <end position="14"/>
    </location>
</feature>
<dbReference type="Proteomes" id="UP000291213">
    <property type="component" value="Unassembled WGS sequence"/>
</dbReference>
<name>A0A401HAM5_AERPX</name>
<reference evidence="2 3" key="1">
    <citation type="submission" date="2017-02" db="EMBL/GenBank/DDBJ databases">
        <title>isolation and characterization of a novel temperate virus Aeropyrum globular virus 1 infecting hyperthermophilic archaeon Aeropyrum.</title>
        <authorList>
            <person name="Yumiya M."/>
            <person name="Yoshida T."/>
            <person name="Sako Y."/>
        </authorList>
    </citation>
    <scope>NUCLEOTIDE SEQUENCE [LARGE SCALE GENOMIC DNA]</scope>
    <source>
        <strain evidence="2 3">YK1-12-2013</strain>
    </source>
</reference>
<organism evidence="2 3">
    <name type="scientific">Aeropyrum pernix</name>
    <dbReference type="NCBI Taxonomy" id="56636"/>
    <lineage>
        <taxon>Archaea</taxon>
        <taxon>Thermoproteota</taxon>
        <taxon>Thermoprotei</taxon>
        <taxon>Desulfurococcales</taxon>
        <taxon>Desulfurococcaceae</taxon>
        <taxon>Aeropyrum</taxon>
    </lineage>
</organism>
<feature type="compositionally biased region" description="Basic and acidic residues" evidence="1">
    <location>
        <begin position="29"/>
        <end position="41"/>
    </location>
</feature>
<protein>
    <submittedName>
        <fullName evidence="2">Uncharacterized protein</fullName>
    </submittedName>
</protein>
<feature type="compositionally biased region" description="Low complexity" evidence="1">
    <location>
        <begin position="15"/>
        <end position="28"/>
    </location>
</feature>
<evidence type="ECO:0000313" key="3">
    <source>
        <dbReference type="Proteomes" id="UP000291213"/>
    </source>
</evidence>
<comment type="caution">
    <text evidence="2">The sequence shown here is derived from an EMBL/GenBank/DDBJ whole genome shotgun (WGS) entry which is preliminary data.</text>
</comment>
<dbReference type="OrthoDB" id="19181at2157"/>
<evidence type="ECO:0000313" key="2">
    <source>
        <dbReference type="EMBL" id="GBF09515.1"/>
    </source>
</evidence>
<proteinExistence type="predicted"/>